<reference evidence="1" key="1">
    <citation type="submission" date="2023-01" db="EMBL/GenBank/DDBJ databases">
        <title>Metagenome sequencing of chrysophaentin producing Chrysophaeum taylorii.</title>
        <authorList>
            <person name="Davison J."/>
            <person name="Bewley C."/>
        </authorList>
    </citation>
    <scope>NUCLEOTIDE SEQUENCE</scope>
    <source>
        <strain evidence="1">NIES-1699</strain>
    </source>
</reference>
<protein>
    <submittedName>
        <fullName evidence="1">Uncharacterized protein</fullName>
    </submittedName>
</protein>
<name>A0AAD7UA42_9STRA</name>
<sequence length="210" mass="22890">MSQPAVEGLPADILRGSDGRIIYMEATAEVVEGLIRLLQTPLCAIIDASRAGSKDETTEEDEEDHNSIMLNLLQSVEALRSPLFTCSKDKLQLNASPAVGNAIQCMSNSSATWTAAQPQNSHGRSGCRQGQQQVQRFIKDTVRFLITNDLTITESSSITSIALVSASGCPLDKLVTERVLITRAKIVKLLMYALRNNKTILDDVFPAKDQ</sequence>
<organism evidence="1 2">
    <name type="scientific">Chrysophaeum taylorii</name>
    <dbReference type="NCBI Taxonomy" id="2483200"/>
    <lineage>
        <taxon>Eukaryota</taxon>
        <taxon>Sar</taxon>
        <taxon>Stramenopiles</taxon>
        <taxon>Ochrophyta</taxon>
        <taxon>Pelagophyceae</taxon>
        <taxon>Pelagomonadales</taxon>
        <taxon>Pelagomonadaceae</taxon>
        <taxon>Chrysophaeum</taxon>
    </lineage>
</organism>
<dbReference type="PANTHER" id="PTHR33103:SF19">
    <property type="entry name" value="OS09G0544700 PROTEIN"/>
    <property type="match status" value="1"/>
</dbReference>
<accession>A0AAD7UA42</accession>
<evidence type="ECO:0000313" key="1">
    <source>
        <dbReference type="EMBL" id="KAJ8599813.1"/>
    </source>
</evidence>
<dbReference type="PANTHER" id="PTHR33103">
    <property type="entry name" value="OS01G0153900 PROTEIN"/>
    <property type="match status" value="1"/>
</dbReference>
<dbReference type="Proteomes" id="UP001230188">
    <property type="component" value="Unassembled WGS sequence"/>
</dbReference>
<comment type="caution">
    <text evidence="1">The sequence shown here is derived from an EMBL/GenBank/DDBJ whole genome shotgun (WGS) entry which is preliminary data.</text>
</comment>
<evidence type="ECO:0000313" key="2">
    <source>
        <dbReference type="Proteomes" id="UP001230188"/>
    </source>
</evidence>
<dbReference type="InterPro" id="IPR007750">
    <property type="entry name" value="DUF674"/>
</dbReference>
<gene>
    <name evidence="1" type="ORF">CTAYLR_004012</name>
</gene>
<proteinExistence type="predicted"/>
<dbReference type="AlphaFoldDB" id="A0AAD7UA42"/>
<dbReference type="Pfam" id="PF05056">
    <property type="entry name" value="DUF674"/>
    <property type="match status" value="1"/>
</dbReference>
<keyword evidence="2" id="KW-1185">Reference proteome</keyword>
<dbReference type="EMBL" id="JAQMWT010000544">
    <property type="protein sequence ID" value="KAJ8599813.1"/>
    <property type="molecule type" value="Genomic_DNA"/>
</dbReference>